<dbReference type="GO" id="GO:0006950">
    <property type="term" value="P:response to stress"/>
    <property type="evidence" value="ECO:0007669"/>
    <property type="project" value="TreeGrafter"/>
</dbReference>
<dbReference type="InterPro" id="IPR036390">
    <property type="entry name" value="WH_DNA-bd_sf"/>
</dbReference>
<dbReference type="PANTHER" id="PTHR33164">
    <property type="entry name" value="TRANSCRIPTIONAL REGULATOR, MARR FAMILY"/>
    <property type="match status" value="1"/>
</dbReference>
<proteinExistence type="predicted"/>
<dbReference type="Proteomes" id="UP000669179">
    <property type="component" value="Unassembled WGS sequence"/>
</dbReference>
<organism evidence="2 3">
    <name type="scientific">Actinomadura barringtoniae</name>
    <dbReference type="NCBI Taxonomy" id="1427535"/>
    <lineage>
        <taxon>Bacteria</taxon>
        <taxon>Bacillati</taxon>
        <taxon>Actinomycetota</taxon>
        <taxon>Actinomycetes</taxon>
        <taxon>Streptosporangiales</taxon>
        <taxon>Thermomonosporaceae</taxon>
        <taxon>Actinomadura</taxon>
    </lineage>
</organism>
<comment type="caution">
    <text evidence="2">The sequence shown here is derived from an EMBL/GenBank/DDBJ whole genome shotgun (WGS) entry which is preliminary data.</text>
</comment>
<accession>A0A939T835</accession>
<protein>
    <submittedName>
        <fullName evidence="2">MarR family transcriptional regulator</fullName>
    </submittedName>
</protein>
<dbReference type="GO" id="GO:0003700">
    <property type="term" value="F:DNA-binding transcription factor activity"/>
    <property type="evidence" value="ECO:0007669"/>
    <property type="project" value="InterPro"/>
</dbReference>
<dbReference type="EMBL" id="JAGEOJ010000017">
    <property type="protein sequence ID" value="MBO2452709.1"/>
    <property type="molecule type" value="Genomic_DNA"/>
</dbReference>
<dbReference type="Gene3D" id="1.10.10.10">
    <property type="entry name" value="Winged helix-like DNA-binding domain superfamily/Winged helix DNA-binding domain"/>
    <property type="match status" value="1"/>
</dbReference>
<sequence>MSETRLTNLLGALGLATADLLASEGERTVGRAASAPACLLTIATRPGISIEALRAILGLSQPATVRLVDNLVADGLVTRNPGPDNRTRALALTPEGTSRATQALTARHTALETLLEDLDAADRESLTDLLERVLARLPQGRSHARHLCRLCDHQSCETPYCPIDRAVPD</sequence>
<evidence type="ECO:0000259" key="1">
    <source>
        <dbReference type="PROSITE" id="PS50995"/>
    </source>
</evidence>
<dbReference type="InterPro" id="IPR036388">
    <property type="entry name" value="WH-like_DNA-bd_sf"/>
</dbReference>
<dbReference type="InterPro" id="IPR039422">
    <property type="entry name" value="MarR/SlyA-like"/>
</dbReference>
<dbReference type="PROSITE" id="PS50995">
    <property type="entry name" value="HTH_MARR_2"/>
    <property type="match status" value="1"/>
</dbReference>
<dbReference type="RefSeq" id="WP_208260733.1">
    <property type="nucleotide sequence ID" value="NZ_JAGEOJ010000017.1"/>
</dbReference>
<feature type="domain" description="HTH marR-type" evidence="1">
    <location>
        <begin position="3"/>
        <end position="135"/>
    </location>
</feature>
<gene>
    <name evidence="2" type="ORF">J4573_36850</name>
</gene>
<reference evidence="2" key="1">
    <citation type="submission" date="2021-03" db="EMBL/GenBank/DDBJ databases">
        <authorList>
            <person name="Kanchanasin P."/>
            <person name="Saeng-In P."/>
            <person name="Phongsopitanun W."/>
            <person name="Yuki M."/>
            <person name="Kudo T."/>
            <person name="Ohkuma M."/>
            <person name="Tanasupawat S."/>
        </authorList>
    </citation>
    <scope>NUCLEOTIDE SEQUENCE</scope>
    <source>
        <strain evidence="2">GKU 128</strain>
    </source>
</reference>
<evidence type="ECO:0000313" key="2">
    <source>
        <dbReference type="EMBL" id="MBO2452709.1"/>
    </source>
</evidence>
<keyword evidence="3" id="KW-1185">Reference proteome</keyword>
<name>A0A939T835_9ACTN</name>
<evidence type="ECO:0000313" key="3">
    <source>
        <dbReference type="Proteomes" id="UP000669179"/>
    </source>
</evidence>
<dbReference type="PANTHER" id="PTHR33164:SF57">
    <property type="entry name" value="MARR-FAMILY TRANSCRIPTIONAL REGULATOR"/>
    <property type="match status" value="1"/>
</dbReference>
<dbReference type="Pfam" id="PF12802">
    <property type="entry name" value="MarR_2"/>
    <property type="match status" value="1"/>
</dbReference>
<dbReference type="SUPFAM" id="SSF46785">
    <property type="entry name" value="Winged helix' DNA-binding domain"/>
    <property type="match status" value="1"/>
</dbReference>
<dbReference type="SMART" id="SM00347">
    <property type="entry name" value="HTH_MARR"/>
    <property type="match status" value="1"/>
</dbReference>
<dbReference type="AlphaFoldDB" id="A0A939T835"/>
<dbReference type="InterPro" id="IPR000835">
    <property type="entry name" value="HTH_MarR-typ"/>
</dbReference>